<dbReference type="InParanoid" id="D0NU93"/>
<protein>
    <submittedName>
        <fullName evidence="1">Uncharacterized protein</fullName>
    </submittedName>
</protein>
<dbReference type="AlphaFoldDB" id="D0NU93"/>
<dbReference type="Proteomes" id="UP000006643">
    <property type="component" value="Unassembled WGS sequence"/>
</dbReference>
<sequence length="98" mass="10977">MTDNSTGKCNAFRTLWQPASGKMQQCNKHRRKYGHTNTSSQNTRSGWSIAWQLGNSTYTTKDVGKIIAAERHWSAVNTKRRWNISSGSVHARKPAGAN</sequence>
<dbReference type="GeneID" id="9469414"/>
<accession>D0NU93</accession>
<evidence type="ECO:0000313" key="1">
    <source>
        <dbReference type="EMBL" id="EEY65226.1"/>
    </source>
</evidence>
<gene>
    <name evidence="1" type="ORF">PITG_16852</name>
</gene>
<evidence type="ECO:0000313" key="2">
    <source>
        <dbReference type="Proteomes" id="UP000006643"/>
    </source>
</evidence>
<dbReference type="KEGG" id="pif:PITG_16852"/>
<dbReference type="RefSeq" id="XP_002897290.1">
    <property type="nucleotide sequence ID" value="XM_002897244.1"/>
</dbReference>
<proteinExistence type="predicted"/>
<name>D0NU93_PHYIT</name>
<reference evidence="2" key="1">
    <citation type="journal article" date="2009" name="Nature">
        <title>Genome sequence and analysis of the Irish potato famine pathogen Phytophthora infestans.</title>
        <authorList>
            <consortium name="The Broad Institute Genome Sequencing Platform"/>
            <person name="Haas B.J."/>
            <person name="Kamoun S."/>
            <person name="Zody M.C."/>
            <person name="Jiang R.H."/>
            <person name="Handsaker R.E."/>
            <person name="Cano L.M."/>
            <person name="Grabherr M."/>
            <person name="Kodira C.D."/>
            <person name="Raffaele S."/>
            <person name="Torto-Alalibo T."/>
            <person name="Bozkurt T.O."/>
            <person name="Ah-Fong A.M."/>
            <person name="Alvarado L."/>
            <person name="Anderson V.L."/>
            <person name="Armstrong M.R."/>
            <person name="Avrova A."/>
            <person name="Baxter L."/>
            <person name="Beynon J."/>
            <person name="Boevink P.C."/>
            <person name="Bollmann S.R."/>
            <person name="Bos J.I."/>
            <person name="Bulone V."/>
            <person name="Cai G."/>
            <person name="Cakir C."/>
            <person name="Carrington J.C."/>
            <person name="Chawner M."/>
            <person name="Conti L."/>
            <person name="Costanzo S."/>
            <person name="Ewan R."/>
            <person name="Fahlgren N."/>
            <person name="Fischbach M.A."/>
            <person name="Fugelstad J."/>
            <person name="Gilroy E.M."/>
            <person name="Gnerre S."/>
            <person name="Green P.J."/>
            <person name="Grenville-Briggs L.J."/>
            <person name="Griffith J."/>
            <person name="Grunwald N.J."/>
            <person name="Horn K."/>
            <person name="Horner N.R."/>
            <person name="Hu C.H."/>
            <person name="Huitema E."/>
            <person name="Jeong D.H."/>
            <person name="Jones A.M."/>
            <person name="Jones J.D."/>
            <person name="Jones R.W."/>
            <person name="Karlsson E.K."/>
            <person name="Kunjeti S.G."/>
            <person name="Lamour K."/>
            <person name="Liu Z."/>
            <person name="Ma L."/>
            <person name="Maclean D."/>
            <person name="Chibucos M.C."/>
            <person name="McDonald H."/>
            <person name="McWalters J."/>
            <person name="Meijer H.J."/>
            <person name="Morgan W."/>
            <person name="Morris P.F."/>
            <person name="Munro C.A."/>
            <person name="O'Neill K."/>
            <person name="Ospina-Giraldo M."/>
            <person name="Pinzon A."/>
            <person name="Pritchard L."/>
            <person name="Ramsahoye B."/>
            <person name="Ren Q."/>
            <person name="Restrepo S."/>
            <person name="Roy S."/>
            <person name="Sadanandom A."/>
            <person name="Savidor A."/>
            <person name="Schornack S."/>
            <person name="Schwartz D.C."/>
            <person name="Schumann U.D."/>
            <person name="Schwessinger B."/>
            <person name="Seyer L."/>
            <person name="Sharpe T."/>
            <person name="Silvar C."/>
            <person name="Song J."/>
            <person name="Studholme D.J."/>
            <person name="Sykes S."/>
            <person name="Thines M."/>
            <person name="van de Vondervoort P.J."/>
            <person name="Phuntumart V."/>
            <person name="Wawra S."/>
            <person name="Weide R."/>
            <person name="Win J."/>
            <person name="Young C."/>
            <person name="Zhou S."/>
            <person name="Fry W."/>
            <person name="Meyers B.C."/>
            <person name="van West P."/>
            <person name="Ristaino J."/>
            <person name="Govers F."/>
            <person name="Birch P.R."/>
            <person name="Whisson S.C."/>
            <person name="Judelson H.S."/>
            <person name="Nusbaum C."/>
        </authorList>
    </citation>
    <scope>NUCLEOTIDE SEQUENCE [LARGE SCALE GENOMIC DNA]</scope>
    <source>
        <strain evidence="2">T30-4</strain>
    </source>
</reference>
<dbReference type="HOGENOM" id="CLU_2338121_0_0_1"/>
<keyword evidence="2" id="KW-1185">Reference proteome</keyword>
<organism evidence="1 2">
    <name type="scientific">Phytophthora infestans (strain T30-4)</name>
    <name type="common">Potato late blight agent</name>
    <dbReference type="NCBI Taxonomy" id="403677"/>
    <lineage>
        <taxon>Eukaryota</taxon>
        <taxon>Sar</taxon>
        <taxon>Stramenopiles</taxon>
        <taxon>Oomycota</taxon>
        <taxon>Peronosporomycetes</taxon>
        <taxon>Peronosporales</taxon>
        <taxon>Peronosporaceae</taxon>
        <taxon>Phytophthora</taxon>
    </lineage>
</organism>
<dbReference type="EMBL" id="DS028163">
    <property type="protein sequence ID" value="EEY65226.1"/>
    <property type="molecule type" value="Genomic_DNA"/>
</dbReference>
<dbReference type="VEuPathDB" id="FungiDB:PITG_16852"/>